<organism evidence="1 2">
    <name type="scientific">Methylacidiphilum infernorum (isolate V4)</name>
    <name type="common">Methylokorus infernorum (strain V4)</name>
    <dbReference type="NCBI Taxonomy" id="481448"/>
    <lineage>
        <taxon>Bacteria</taxon>
        <taxon>Pseudomonadati</taxon>
        <taxon>Verrucomicrobiota</taxon>
        <taxon>Methylacidiphilae</taxon>
        <taxon>Methylacidiphilales</taxon>
        <taxon>Methylacidiphilaceae</taxon>
        <taxon>Methylacidiphilum (ex Ratnadevi et al. 2023)</taxon>
    </lineage>
</organism>
<reference evidence="1 2" key="1">
    <citation type="journal article" date="2008" name="Biol. Direct">
        <title>Complete genome sequence of the extremely acidophilic methanotroph isolate V4, Methylacidiphilum infernorum, a representative of the bacterial phylum Verrucomicrobia.</title>
        <authorList>
            <person name="Hou S."/>
            <person name="Makarova K.S."/>
            <person name="Saw J.H."/>
            <person name="Senin P."/>
            <person name="Ly B.V."/>
            <person name="Zhou Z."/>
            <person name="Ren Y."/>
            <person name="Wang J."/>
            <person name="Galperin M.Y."/>
            <person name="Omelchenko M.V."/>
            <person name="Wolf Y.I."/>
            <person name="Yutin N."/>
            <person name="Koonin E.V."/>
            <person name="Stott M.B."/>
            <person name="Mountain B.W."/>
            <person name="Crowe M.A."/>
            <person name="Smirnova A.V."/>
            <person name="Dunfield P.F."/>
            <person name="Feng L."/>
            <person name="Wang L."/>
            <person name="Alam M."/>
        </authorList>
    </citation>
    <scope>NUCLEOTIDE SEQUENCE [LARGE SCALE GENOMIC DNA]</scope>
    <source>
        <strain evidence="2">Isolate V4</strain>
    </source>
</reference>
<accession>B3E0X3</accession>
<gene>
    <name evidence="1" type="ordered locus">Minf_2396</name>
</gene>
<dbReference type="AlphaFoldDB" id="B3E0X3"/>
<dbReference type="HOGENOM" id="CLU_2666891_0_0_0"/>
<evidence type="ECO:0000313" key="2">
    <source>
        <dbReference type="Proteomes" id="UP000009149"/>
    </source>
</evidence>
<dbReference type="KEGG" id="min:Minf_2396"/>
<name>B3E0X3_METI4</name>
<evidence type="ECO:0000313" key="1">
    <source>
        <dbReference type="EMBL" id="ACD84450.1"/>
    </source>
</evidence>
<protein>
    <submittedName>
        <fullName evidence="1">Uncharacterized protein</fullName>
    </submittedName>
</protein>
<sequence length="75" mass="8951">MAKIRTDKTRSARHEYLHGQIVLCLFCLRPRFKKHPFITSWHYFVKFSPRFSLRLQGPAIFFSLTKSKKGHTRCP</sequence>
<proteinExistence type="predicted"/>
<dbReference type="Proteomes" id="UP000009149">
    <property type="component" value="Chromosome"/>
</dbReference>
<dbReference type="EMBL" id="CP000975">
    <property type="protein sequence ID" value="ACD84450.1"/>
    <property type="molecule type" value="Genomic_DNA"/>
</dbReference>
<dbReference type="STRING" id="481448.Minf_2396"/>